<proteinExistence type="inferred from homology"/>
<protein>
    <recommendedName>
        <fullName evidence="9">Cobalamin biosynthesis protein CobD</fullName>
    </recommendedName>
</protein>
<name>A0A1H7QN92_9HYPH</name>
<evidence type="ECO:0000256" key="8">
    <source>
        <dbReference type="ARBA" id="ARBA00023136"/>
    </source>
</evidence>
<feature type="transmembrane region" description="Helical" evidence="9">
    <location>
        <begin position="308"/>
        <end position="325"/>
    </location>
</feature>
<comment type="function">
    <text evidence="9">Converts cobyric acid to cobinamide by the addition of aminopropanol on the F carboxylic group.</text>
</comment>
<dbReference type="PANTHER" id="PTHR34308">
    <property type="entry name" value="COBALAMIN BIOSYNTHESIS PROTEIN CBIB"/>
    <property type="match status" value="1"/>
</dbReference>
<gene>
    <name evidence="9" type="primary">cobD</name>
    <name evidence="10" type="ORF">SAMN04515666_10467</name>
</gene>
<feature type="transmembrane region" description="Helical" evidence="9">
    <location>
        <begin position="60"/>
        <end position="80"/>
    </location>
</feature>
<evidence type="ECO:0000256" key="9">
    <source>
        <dbReference type="HAMAP-Rule" id="MF_00024"/>
    </source>
</evidence>
<dbReference type="AlphaFoldDB" id="A0A1H7QN92"/>
<dbReference type="RefSeq" id="WP_091834623.1">
    <property type="nucleotide sequence ID" value="NZ_FOAN01000004.1"/>
</dbReference>
<dbReference type="NCBIfam" id="TIGR00380">
    <property type="entry name" value="cobal_cbiB"/>
    <property type="match status" value="1"/>
</dbReference>
<dbReference type="OrthoDB" id="9811967at2"/>
<evidence type="ECO:0000313" key="10">
    <source>
        <dbReference type="EMBL" id="SEL49359.1"/>
    </source>
</evidence>
<sequence length="326" mass="34003">MSLSASLPLLLAALLIEAAIGYPARLFAWIGHPVTWIGALIGALDRSLNRESMSFAMRRLAGVAALLILLGVTLAASLALVALCRLAEPLALLPLALLASSLLAQRSLHEHVARVAQGLEQGGLTGGRKAVAMIVGRDPESLDEAGVARAAIESLSENFSDGIVAPAFWLGLGGLPGGALYKAINTADSMIGHRSPRHLAFGWAAARLDDLVNLPASRLTALLLIAAAALDRQAEAGAAWRAVRRDARRHRSPNAGWPEAAMAGALGLRLAGPRVYGAVRVEDGWMGDGRAEATAADIRRALALYRRSCLLLWGLAAVASVAALAL</sequence>
<keyword evidence="11" id="KW-1185">Reference proteome</keyword>
<dbReference type="PANTHER" id="PTHR34308:SF1">
    <property type="entry name" value="COBALAMIN BIOSYNTHESIS PROTEIN CBIB"/>
    <property type="match status" value="1"/>
</dbReference>
<dbReference type="STRING" id="1036779.SAMN04515666_10467"/>
<keyword evidence="6 9" id="KW-0812">Transmembrane</keyword>
<evidence type="ECO:0000256" key="6">
    <source>
        <dbReference type="ARBA" id="ARBA00022692"/>
    </source>
</evidence>
<dbReference type="EMBL" id="FOAN01000004">
    <property type="protein sequence ID" value="SEL49359.1"/>
    <property type="molecule type" value="Genomic_DNA"/>
</dbReference>
<comment type="similarity">
    <text evidence="3 9">Belongs to the CobD/CbiB family.</text>
</comment>
<dbReference type="GO" id="GO:0005886">
    <property type="term" value="C:plasma membrane"/>
    <property type="evidence" value="ECO:0007669"/>
    <property type="project" value="UniProtKB-SubCell"/>
</dbReference>
<evidence type="ECO:0000313" key="11">
    <source>
        <dbReference type="Proteomes" id="UP000199664"/>
    </source>
</evidence>
<comment type="pathway">
    <text evidence="2 9">Cofactor biosynthesis; adenosylcobalamin biosynthesis.</text>
</comment>
<dbReference type="InterPro" id="IPR004485">
    <property type="entry name" value="Cobalamin_biosynth_CobD/CbiB"/>
</dbReference>
<evidence type="ECO:0000256" key="2">
    <source>
        <dbReference type="ARBA" id="ARBA00004953"/>
    </source>
</evidence>
<accession>A0A1H7QN92</accession>
<keyword evidence="7 9" id="KW-1133">Transmembrane helix</keyword>
<evidence type="ECO:0000256" key="7">
    <source>
        <dbReference type="ARBA" id="ARBA00022989"/>
    </source>
</evidence>
<keyword evidence="8 9" id="KW-0472">Membrane</keyword>
<dbReference type="Pfam" id="PF03186">
    <property type="entry name" value="CobD_Cbib"/>
    <property type="match status" value="1"/>
</dbReference>
<keyword evidence="5 9" id="KW-0169">Cobalamin biosynthesis</keyword>
<dbReference type="HAMAP" id="MF_00024">
    <property type="entry name" value="CobD_CbiB"/>
    <property type="match status" value="1"/>
</dbReference>
<dbReference type="UniPathway" id="UPA00148"/>
<dbReference type="GO" id="GO:0015420">
    <property type="term" value="F:ABC-type vitamin B12 transporter activity"/>
    <property type="evidence" value="ECO:0007669"/>
    <property type="project" value="UniProtKB-UniRule"/>
</dbReference>
<reference evidence="11" key="1">
    <citation type="submission" date="2016-10" db="EMBL/GenBank/DDBJ databases">
        <authorList>
            <person name="Varghese N."/>
            <person name="Submissions S."/>
        </authorList>
    </citation>
    <scope>NUCLEOTIDE SEQUENCE [LARGE SCALE GENOMIC DNA]</scope>
    <source>
        <strain evidence="11">LMG 26383,CCUG 61248,R- 45681</strain>
    </source>
</reference>
<dbReference type="GO" id="GO:0009236">
    <property type="term" value="P:cobalamin biosynthetic process"/>
    <property type="evidence" value="ECO:0007669"/>
    <property type="project" value="UniProtKB-UniRule"/>
</dbReference>
<comment type="subcellular location">
    <subcellularLocation>
        <location evidence="1 9">Cell membrane</location>
        <topology evidence="1 9">Multi-pass membrane protein</topology>
    </subcellularLocation>
</comment>
<evidence type="ECO:0000256" key="5">
    <source>
        <dbReference type="ARBA" id="ARBA00022573"/>
    </source>
</evidence>
<evidence type="ECO:0000256" key="3">
    <source>
        <dbReference type="ARBA" id="ARBA00006263"/>
    </source>
</evidence>
<keyword evidence="4 9" id="KW-1003">Cell membrane</keyword>
<evidence type="ECO:0000256" key="1">
    <source>
        <dbReference type="ARBA" id="ARBA00004651"/>
    </source>
</evidence>
<comment type="caution">
    <text evidence="9">Lacks conserved residue(s) required for the propagation of feature annotation.</text>
</comment>
<dbReference type="Proteomes" id="UP000199664">
    <property type="component" value="Unassembled WGS sequence"/>
</dbReference>
<evidence type="ECO:0000256" key="4">
    <source>
        <dbReference type="ARBA" id="ARBA00022475"/>
    </source>
</evidence>
<organism evidence="10 11">
    <name type="scientific">Bosea lupini</name>
    <dbReference type="NCBI Taxonomy" id="1036779"/>
    <lineage>
        <taxon>Bacteria</taxon>
        <taxon>Pseudomonadati</taxon>
        <taxon>Pseudomonadota</taxon>
        <taxon>Alphaproteobacteria</taxon>
        <taxon>Hyphomicrobiales</taxon>
        <taxon>Boseaceae</taxon>
        <taxon>Bosea</taxon>
    </lineage>
</organism>
<dbReference type="GO" id="GO:0048472">
    <property type="term" value="F:threonine-phosphate decarboxylase activity"/>
    <property type="evidence" value="ECO:0007669"/>
    <property type="project" value="InterPro"/>
</dbReference>